<name>A0A4U1YY66_9VIBR</name>
<dbReference type="SUPFAM" id="SSF55729">
    <property type="entry name" value="Acyl-CoA N-acyltransferases (Nat)"/>
    <property type="match status" value="1"/>
</dbReference>
<gene>
    <name evidence="3" type="ORF">FCV52_08430</name>
</gene>
<dbReference type="CDD" id="cd04301">
    <property type="entry name" value="NAT_SF"/>
    <property type="match status" value="1"/>
</dbReference>
<keyword evidence="1 3" id="KW-0808">Transferase</keyword>
<feature type="domain" description="N-acetyltransferase" evidence="2">
    <location>
        <begin position="1"/>
        <end position="153"/>
    </location>
</feature>
<dbReference type="Pfam" id="PF00583">
    <property type="entry name" value="Acetyltransf_1"/>
    <property type="match status" value="1"/>
</dbReference>
<sequence>MQIKEYKSEYKREMIDLILNIQVNEFGISITEREQPDLQDISNYYQHGNGNFWVCLHEDHVVGTISLLDIGGDISALRKMFVHPDFRGKERGVSSLLLRHALDWAKSNLTQSIYLGTTAEFLAAHKFYEKNGFLEVSKNTLPESFPVMSVDTKFYVRVF</sequence>
<evidence type="ECO:0000313" key="3">
    <source>
        <dbReference type="EMBL" id="TKF26330.1"/>
    </source>
</evidence>
<dbReference type="Gene3D" id="3.40.630.30">
    <property type="match status" value="1"/>
</dbReference>
<accession>A0A4U1YY66</accession>
<dbReference type="AlphaFoldDB" id="A0A4U1YY66"/>
<dbReference type="EMBL" id="SYUW01000022">
    <property type="protein sequence ID" value="TKF26330.1"/>
    <property type="molecule type" value="Genomic_DNA"/>
</dbReference>
<reference evidence="3 4" key="1">
    <citation type="submission" date="2019-04" db="EMBL/GenBank/DDBJ databases">
        <title>A reverse ecology approach based on a biological definition of microbial populations.</title>
        <authorList>
            <person name="Arevalo P."/>
            <person name="Vaninsberghe D."/>
            <person name="Elsherbini J."/>
            <person name="Gore J."/>
            <person name="Polz M."/>
        </authorList>
    </citation>
    <scope>NUCLEOTIDE SEQUENCE [LARGE SCALE GENOMIC DNA]</scope>
    <source>
        <strain evidence="3 4">10N.261.46.E4</strain>
    </source>
</reference>
<dbReference type="InterPro" id="IPR000182">
    <property type="entry name" value="GNAT_dom"/>
</dbReference>
<dbReference type="PANTHER" id="PTHR13947:SF37">
    <property type="entry name" value="LD18367P"/>
    <property type="match status" value="1"/>
</dbReference>
<comment type="caution">
    <text evidence="3">The sequence shown here is derived from an EMBL/GenBank/DDBJ whole genome shotgun (WGS) entry which is preliminary data.</text>
</comment>
<dbReference type="GO" id="GO:0008080">
    <property type="term" value="F:N-acetyltransferase activity"/>
    <property type="evidence" value="ECO:0007669"/>
    <property type="project" value="InterPro"/>
</dbReference>
<dbReference type="Proteomes" id="UP000305234">
    <property type="component" value="Unassembled WGS sequence"/>
</dbReference>
<dbReference type="InterPro" id="IPR050769">
    <property type="entry name" value="NAT_camello-type"/>
</dbReference>
<evidence type="ECO:0000256" key="1">
    <source>
        <dbReference type="ARBA" id="ARBA00022679"/>
    </source>
</evidence>
<dbReference type="InterPro" id="IPR016181">
    <property type="entry name" value="Acyl_CoA_acyltransferase"/>
</dbReference>
<organism evidence="3 4">
    <name type="scientific">Vibrio kanaloae</name>
    <dbReference type="NCBI Taxonomy" id="170673"/>
    <lineage>
        <taxon>Bacteria</taxon>
        <taxon>Pseudomonadati</taxon>
        <taxon>Pseudomonadota</taxon>
        <taxon>Gammaproteobacteria</taxon>
        <taxon>Vibrionales</taxon>
        <taxon>Vibrionaceae</taxon>
        <taxon>Vibrio</taxon>
    </lineage>
</organism>
<evidence type="ECO:0000313" key="4">
    <source>
        <dbReference type="Proteomes" id="UP000305234"/>
    </source>
</evidence>
<protein>
    <submittedName>
        <fullName evidence="3">GNAT family N-acetyltransferase</fullName>
    </submittedName>
</protein>
<dbReference type="PROSITE" id="PS51186">
    <property type="entry name" value="GNAT"/>
    <property type="match status" value="1"/>
</dbReference>
<dbReference type="RefSeq" id="WP_136997874.1">
    <property type="nucleotide sequence ID" value="NZ_JBFRJO010000026.1"/>
</dbReference>
<evidence type="ECO:0000259" key="2">
    <source>
        <dbReference type="PROSITE" id="PS51186"/>
    </source>
</evidence>
<dbReference type="PANTHER" id="PTHR13947">
    <property type="entry name" value="GNAT FAMILY N-ACETYLTRANSFERASE"/>
    <property type="match status" value="1"/>
</dbReference>
<proteinExistence type="predicted"/>